<evidence type="ECO:0000256" key="4">
    <source>
        <dbReference type="ARBA" id="ARBA00004798"/>
    </source>
</evidence>
<dbReference type="AlphaFoldDB" id="A0A1F6GFA1"/>
<evidence type="ECO:0000256" key="3">
    <source>
        <dbReference type="ARBA" id="ARBA00002315"/>
    </source>
</evidence>
<keyword evidence="6 13" id="KW-0479">Metal-binding</keyword>
<gene>
    <name evidence="16" type="ORF">A2527_04205</name>
</gene>
<feature type="binding site" evidence="13">
    <location>
        <position position="488"/>
    </location>
    <ligand>
        <name>Mn(2+)</name>
        <dbReference type="ChEBI" id="CHEBI:29035"/>
        <label>1</label>
    </ligand>
</feature>
<dbReference type="GO" id="GO:0005737">
    <property type="term" value="C:cytoplasm"/>
    <property type="evidence" value="ECO:0007669"/>
    <property type="project" value="InterPro"/>
</dbReference>
<evidence type="ECO:0000256" key="12">
    <source>
        <dbReference type="PIRSR" id="PIRSR001492-2"/>
    </source>
</evidence>
<feature type="binding site" evidence="12">
    <location>
        <position position="355"/>
    </location>
    <ligand>
        <name>substrate</name>
    </ligand>
</feature>
<feature type="binding site" evidence="13">
    <location>
        <position position="466"/>
    </location>
    <ligand>
        <name>Mn(2+)</name>
        <dbReference type="ChEBI" id="CHEBI:29035"/>
        <label>2</label>
    </ligand>
</feature>
<feature type="active site" description="Phosphoserine intermediate" evidence="11">
    <location>
        <position position="74"/>
    </location>
</feature>
<evidence type="ECO:0000256" key="8">
    <source>
        <dbReference type="ARBA" id="ARBA00023211"/>
    </source>
</evidence>
<evidence type="ECO:0000259" key="15">
    <source>
        <dbReference type="Pfam" id="PF06415"/>
    </source>
</evidence>
<feature type="binding site" evidence="12">
    <location>
        <begin position="163"/>
        <end position="164"/>
    </location>
    <ligand>
        <name>substrate</name>
    </ligand>
</feature>
<dbReference type="GO" id="GO:0006007">
    <property type="term" value="P:glucose catabolic process"/>
    <property type="evidence" value="ECO:0007669"/>
    <property type="project" value="InterPro"/>
</dbReference>
<dbReference type="InterPro" id="IPR017850">
    <property type="entry name" value="Alkaline_phosphatase_core_sf"/>
</dbReference>
<feature type="binding site" evidence="12">
    <location>
        <begin position="280"/>
        <end position="283"/>
    </location>
    <ligand>
        <name>substrate</name>
    </ligand>
</feature>
<dbReference type="Pfam" id="PF06415">
    <property type="entry name" value="iPGM_N"/>
    <property type="match status" value="1"/>
</dbReference>
<keyword evidence="7" id="KW-0324">Glycolysis</keyword>
<dbReference type="GO" id="GO:0004619">
    <property type="term" value="F:phosphoglycerate mutase activity"/>
    <property type="evidence" value="ECO:0007669"/>
    <property type="project" value="UniProtKB-UniRule"/>
</dbReference>
<evidence type="ECO:0000256" key="11">
    <source>
        <dbReference type="PIRSR" id="PIRSR001492-1"/>
    </source>
</evidence>
<dbReference type="InterPro" id="IPR005995">
    <property type="entry name" value="Pgm_bpd_ind"/>
</dbReference>
<dbReference type="EMBL" id="MFNE01000010">
    <property type="protein sequence ID" value="OGG96764.1"/>
    <property type="molecule type" value="Genomic_DNA"/>
</dbReference>
<comment type="function">
    <text evidence="3">Catalyzes the interconversion of 2-phosphoglycerate and 3-phosphoglycerate.</text>
</comment>
<evidence type="ECO:0000256" key="5">
    <source>
        <dbReference type="ARBA" id="ARBA00008819"/>
    </source>
</evidence>
<dbReference type="PANTHER" id="PTHR31637:SF0">
    <property type="entry name" value="2,3-BISPHOSPHOGLYCERATE-INDEPENDENT PHOSPHOGLYCERATE MUTASE"/>
    <property type="match status" value="1"/>
</dbReference>
<comment type="caution">
    <text evidence="16">The sequence shown here is derived from an EMBL/GenBank/DDBJ whole genome shotgun (WGS) entry which is preliminary data.</text>
</comment>
<comment type="similarity">
    <text evidence="5">Belongs to the BPG-independent phosphoglycerate mutase family.</text>
</comment>
<accession>A0A1F6GFA1</accession>
<feature type="domain" description="Metalloenzyme" evidence="14">
    <location>
        <begin position="20"/>
        <end position="533"/>
    </location>
</feature>
<feature type="binding site" evidence="12">
    <location>
        <position position="208"/>
    </location>
    <ligand>
        <name>substrate</name>
    </ligand>
</feature>
<dbReference type="GO" id="GO:0030145">
    <property type="term" value="F:manganese ion binding"/>
    <property type="evidence" value="ECO:0007669"/>
    <property type="project" value="InterPro"/>
</dbReference>
<keyword evidence="9" id="KW-0413">Isomerase</keyword>
<feature type="domain" description="BPG-independent PGAM N-terminal" evidence="15">
    <location>
        <begin position="94"/>
        <end position="317"/>
    </location>
</feature>
<dbReference type="EC" id="5.4.2.12" evidence="10"/>
<dbReference type="Proteomes" id="UP000178449">
    <property type="component" value="Unassembled WGS sequence"/>
</dbReference>
<dbReference type="Pfam" id="PF01676">
    <property type="entry name" value="Metalloenzyme"/>
    <property type="match status" value="1"/>
</dbReference>
<name>A0A1F6GFA1_9PROT</name>
<keyword evidence="8 13" id="KW-0464">Manganese</keyword>
<protein>
    <recommendedName>
        <fullName evidence="10">2,3-bisphosphoglycerate-independent phosphoglycerate mutase</fullName>
        <ecNumber evidence="10">5.4.2.12</ecNumber>
    </recommendedName>
</protein>
<feature type="binding site" evidence="13">
    <location>
        <position position="465"/>
    </location>
    <ligand>
        <name>Mn(2+)</name>
        <dbReference type="ChEBI" id="CHEBI:29035"/>
        <label>2</label>
    </ligand>
</feature>
<comment type="cofactor">
    <cofactor evidence="2">
        <name>Mn(2+)</name>
        <dbReference type="ChEBI" id="CHEBI:29035"/>
    </cofactor>
</comment>
<sequence>MSRKTELLAHFEGKRPLINIILDGYGLGKGDETDAIAQAHTPVMDRLRIEYANTTLMTHGHHVGLPGKDDLGGSEVGHLTLGSGMLLDQGATLISKAIADGSFFKYPVFIEALEQGKRGALHLLGLLSDGTVHSHVDHFIAVIRAAAGAGVKRLYVHALLDGRDVGVQSAEQYVSQVETVFKEVRRRHSDYDYRFASAGGREVITMDRDHNWAKVKRGWDCHVLGQSEHLFGSLLEAIEFFRGEIPGVIDQDLPPFNLRGIDGNPVTIDDGDAVINLNFRGDRAIEISQAFDMENFDAFDRERFPDIYYAGMMTYDEDTGLPKNKLVTSPSVPNPFGKRLLELGIKQFRLAETQKYAHVTFFFNGGYRNPLDDSMEDYLLIESDKINSFADQPKMKAPEIAQKAIELIESGTYGFGLINFANTDMVGHTGDFEAAKIAAETVDLALGKVLNAVVKAGGLALVTADHGNADEMLVVGKKTGQLERSTKHSINPVPVIIFDPKYDGSYQLKENRPEQANNLAMVAATNFLMLGLEPPADLAPSLFILD</sequence>
<dbReference type="CDD" id="cd16010">
    <property type="entry name" value="iPGM"/>
    <property type="match status" value="1"/>
</dbReference>
<evidence type="ECO:0000256" key="1">
    <source>
        <dbReference type="ARBA" id="ARBA00000370"/>
    </source>
</evidence>
<feature type="binding site" evidence="13">
    <location>
        <position position="74"/>
    </location>
    <ligand>
        <name>Mn(2+)</name>
        <dbReference type="ChEBI" id="CHEBI:29035"/>
        <label>2</label>
    </ligand>
</feature>
<dbReference type="InterPro" id="IPR036646">
    <property type="entry name" value="PGAM_B_sf"/>
</dbReference>
<dbReference type="SUPFAM" id="SSF64158">
    <property type="entry name" value="2,3-Bisphosphoglycerate-independent phosphoglycerate mutase, substrate-binding domain"/>
    <property type="match status" value="1"/>
</dbReference>
<proteinExistence type="inferred from homology"/>
<feature type="binding site" evidence="13">
    <location>
        <position position="23"/>
    </location>
    <ligand>
        <name>Mn(2+)</name>
        <dbReference type="ChEBI" id="CHEBI:29035"/>
        <label>2</label>
    </ligand>
</feature>
<dbReference type="PANTHER" id="PTHR31637">
    <property type="entry name" value="2,3-BISPHOSPHOGLYCERATE-INDEPENDENT PHOSPHOGLYCERATE MUTASE"/>
    <property type="match status" value="1"/>
</dbReference>
<evidence type="ECO:0000259" key="14">
    <source>
        <dbReference type="Pfam" id="PF01676"/>
    </source>
</evidence>
<reference evidence="16 17" key="1">
    <citation type="journal article" date="2016" name="Nat. Commun.">
        <title>Thousands of microbial genomes shed light on interconnected biogeochemical processes in an aquifer system.</title>
        <authorList>
            <person name="Anantharaman K."/>
            <person name="Brown C.T."/>
            <person name="Hug L.A."/>
            <person name="Sharon I."/>
            <person name="Castelle C.J."/>
            <person name="Probst A.J."/>
            <person name="Thomas B.C."/>
            <person name="Singh A."/>
            <person name="Wilkins M.J."/>
            <person name="Karaoz U."/>
            <person name="Brodie E.L."/>
            <person name="Williams K.H."/>
            <person name="Hubbard S.S."/>
            <person name="Banfield J.F."/>
        </authorList>
    </citation>
    <scope>NUCLEOTIDE SEQUENCE [LARGE SCALE GENOMIC DNA]</scope>
</reference>
<dbReference type="InterPro" id="IPR006124">
    <property type="entry name" value="Metalloenzyme"/>
</dbReference>
<feature type="binding site" evidence="13">
    <location>
        <position position="424"/>
    </location>
    <ligand>
        <name>Mn(2+)</name>
        <dbReference type="ChEBI" id="CHEBI:29035"/>
        <label>1</label>
    </ligand>
</feature>
<evidence type="ECO:0000256" key="9">
    <source>
        <dbReference type="ARBA" id="ARBA00023235"/>
    </source>
</evidence>
<comment type="pathway">
    <text evidence="4">Carbohydrate degradation; glycolysis; pyruvate from D-glyceraldehyde 3-phosphate: step 3/5.</text>
</comment>
<feature type="binding site" evidence="13">
    <location>
        <position position="428"/>
    </location>
    <ligand>
        <name>Mn(2+)</name>
        <dbReference type="ChEBI" id="CHEBI:29035"/>
        <label>1</label>
    </ligand>
</feature>
<dbReference type="STRING" id="1817772.A2527_04205"/>
<evidence type="ECO:0000313" key="16">
    <source>
        <dbReference type="EMBL" id="OGG96764.1"/>
    </source>
</evidence>
<evidence type="ECO:0000256" key="6">
    <source>
        <dbReference type="ARBA" id="ARBA00022723"/>
    </source>
</evidence>
<evidence type="ECO:0000256" key="7">
    <source>
        <dbReference type="ARBA" id="ARBA00023152"/>
    </source>
</evidence>
<dbReference type="SUPFAM" id="SSF53649">
    <property type="entry name" value="Alkaline phosphatase-like"/>
    <property type="match status" value="1"/>
</dbReference>
<dbReference type="GO" id="GO:0006096">
    <property type="term" value="P:glycolytic process"/>
    <property type="evidence" value="ECO:0007669"/>
    <property type="project" value="UniProtKB-UniRule"/>
</dbReference>
<evidence type="ECO:0000256" key="2">
    <source>
        <dbReference type="ARBA" id="ARBA00001936"/>
    </source>
</evidence>
<organism evidence="16 17">
    <name type="scientific">Candidatus Lambdaproteobacteria bacterium RIFOXYD2_FULL_50_16</name>
    <dbReference type="NCBI Taxonomy" id="1817772"/>
    <lineage>
        <taxon>Bacteria</taxon>
        <taxon>Pseudomonadati</taxon>
        <taxon>Pseudomonadota</taxon>
        <taxon>Candidatus Lambdaproteobacteria</taxon>
    </lineage>
</organism>
<dbReference type="PIRSF" id="PIRSF001492">
    <property type="entry name" value="IPGAM"/>
    <property type="match status" value="1"/>
</dbReference>
<dbReference type="InterPro" id="IPR011258">
    <property type="entry name" value="BPG-indep_PGM_N"/>
</dbReference>
<dbReference type="FunFam" id="3.40.1450.10:FF:000002">
    <property type="entry name" value="2,3-bisphosphoglycerate-independent phosphoglycerate mutase"/>
    <property type="match status" value="1"/>
</dbReference>
<dbReference type="UniPathway" id="UPA00109">
    <property type="reaction ID" value="UER00186"/>
</dbReference>
<feature type="binding site" evidence="12">
    <location>
        <position position="201"/>
    </location>
    <ligand>
        <name>substrate</name>
    </ligand>
</feature>
<evidence type="ECO:0000256" key="13">
    <source>
        <dbReference type="PIRSR" id="PIRSR001492-3"/>
    </source>
</evidence>
<dbReference type="NCBIfam" id="TIGR01307">
    <property type="entry name" value="pgm_bpd_ind"/>
    <property type="match status" value="1"/>
</dbReference>
<comment type="catalytic activity">
    <reaction evidence="1">
        <text>(2R)-2-phosphoglycerate = (2R)-3-phosphoglycerate</text>
        <dbReference type="Rhea" id="RHEA:15901"/>
        <dbReference type="ChEBI" id="CHEBI:58272"/>
        <dbReference type="ChEBI" id="CHEBI:58289"/>
        <dbReference type="EC" id="5.4.2.12"/>
    </reaction>
</comment>
<dbReference type="Gene3D" id="3.40.720.10">
    <property type="entry name" value="Alkaline Phosphatase, subunit A"/>
    <property type="match status" value="1"/>
</dbReference>
<feature type="binding site" evidence="12">
    <location>
        <position position="133"/>
    </location>
    <ligand>
        <name>substrate</name>
    </ligand>
</feature>
<dbReference type="Gene3D" id="3.40.1450.10">
    <property type="entry name" value="BPG-independent phosphoglycerate mutase, domain B"/>
    <property type="match status" value="1"/>
</dbReference>
<evidence type="ECO:0000256" key="10">
    <source>
        <dbReference type="NCBIfam" id="TIGR01307"/>
    </source>
</evidence>
<evidence type="ECO:0000313" key="17">
    <source>
        <dbReference type="Proteomes" id="UP000178449"/>
    </source>
</evidence>